<evidence type="ECO:0000313" key="2">
    <source>
        <dbReference type="Proteomes" id="UP001054889"/>
    </source>
</evidence>
<keyword evidence="2" id="KW-1185">Reference proteome</keyword>
<dbReference type="PANTHER" id="PTHR33116:SF86">
    <property type="entry name" value="REVERSE TRANSCRIPTASE DOMAIN-CONTAINING PROTEIN"/>
    <property type="match status" value="1"/>
</dbReference>
<organism evidence="1 2">
    <name type="scientific">Eleusine coracana subsp. coracana</name>
    <dbReference type="NCBI Taxonomy" id="191504"/>
    <lineage>
        <taxon>Eukaryota</taxon>
        <taxon>Viridiplantae</taxon>
        <taxon>Streptophyta</taxon>
        <taxon>Embryophyta</taxon>
        <taxon>Tracheophyta</taxon>
        <taxon>Spermatophyta</taxon>
        <taxon>Magnoliopsida</taxon>
        <taxon>Liliopsida</taxon>
        <taxon>Poales</taxon>
        <taxon>Poaceae</taxon>
        <taxon>PACMAD clade</taxon>
        <taxon>Chloridoideae</taxon>
        <taxon>Cynodonteae</taxon>
        <taxon>Eleusininae</taxon>
        <taxon>Eleusine</taxon>
    </lineage>
</organism>
<reference evidence="1" key="1">
    <citation type="journal article" date="2018" name="DNA Res.">
        <title>Multiple hybrid de novo genome assembly of finger millet, an orphan allotetraploid crop.</title>
        <authorList>
            <person name="Hatakeyama M."/>
            <person name="Aluri S."/>
            <person name="Balachadran M.T."/>
            <person name="Sivarajan S.R."/>
            <person name="Patrignani A."/>
            <person name="Gruter S."/>
            <person name="Poveda L."/>
            <person name="Shimizu-Inatsugi R."/>
            <person name="Baeten J."/>
            <person name="Francoijs K.J."/>
            <person name="Nataraja K.N."/>
            <person name="Reddy Y.A.N."/>
            <person name="Phadnis S."/>
            <person name="Ravikumar R.L."/>
            <person name="Schlapbach R."/>
            <person name="Sreeman S.M."/>
            <person name="Shimizu K.K."/>
        </authorList>
    </citation>
    <scope>NUCLEOTIDE SEQUENCE</scope>
</reference>
<proteinExistence type="predicted"/>
<dbReference type="EMBL" id="BQKI01000084">
    <property type="protein sequence ID" value="GJN32546.1"/>
    <property type="molecule type" value="Genomic_DNA"/>
</dbReference>
<protein>
    <submittedName>
        <fullName evidence="1">Uncharacterized protein</fullName>
    </submittedName>
</protein>
<gene>
    <name evidence="1" type="primary">gb21060</name>
    <name evidence="1" type="ORF">PR202_gb21060</name>
</gene>
<accession>A0AAV5FC97</accession>
<dbReference type="Proteomes" id="UP001054889">
    <property type="component" value="Unassembled WGS sequence"/>
</dbReference>
<sequence length="287" mass="32281">MVNREKSAIFFSKNCSDEAKEEVKSVLDIQKEALAEKYLGLPTNVGRSTDGVFEYLPTRLKDLMGGWSGGEASCAGREVLLKSVAQAVPTYPMSCFLLPVTTCKKMRTSISNFWWGSSADNRHIHWQKWEHLTRPKVDGGMGFRDLRRFNLAMLGKQGWRLIAKPESLCVRVLKGRYFHDSDFIHATRKKHSSSTWQAILAGSAVLKSGLIRRIADGQATDIWQDKWLPNHFQGRPITPRDNQAVSRVAELISASGQWNESLVREIFFPIDAEAILTIPLGRASGDF</sequence>
<dbReference type="PANTHER" id="PTHR33116">
    <property type="entry name" value="REVERSE TRANSCRIPTASE ZINC-BINDING DOMAIN-CONTAINING PROTEIN-RELATED-RELATED"/>
    <property type="match status" value="1"/>
</dbReference>
<dbReference type="AlphaFoldDB" id="A0AAV5FC97"/>
<reference evidence="1" key="2">
    <citation type="submission" date="2021-12" db="EMBL/GenBank/DDBJ databases">
        <title>Resequencing data analysis of finger millet.</title>
        <authorList>
            <person name="Hatakeyama M."/>
            <person name="Aluri S."/>
            <person name="Balachadran M.T."/>
            <person name="Sivarajan S.R."/>
            <person name="Poveda L."/>
            <person name="Shimizu-Inatsugi R."/>
            <person name="Schlapbach R."/>
            <person name="Sreeman S.M."/>
            <person name="Shimizu K.K."/>
        </authorList>
    </citation>
    <scope>NUCLEOTIDE SEQUENCE</scope>
</reference>
<evidence type="ECO:0000313" key="1">
    <source>
        <dbReference type="EMBL" id="GJN32546.1"/>
    </source>
</evidence>
<comment type="caution">
    <text evidence="1">The sequence shown here is derived from an EMBL/GenBank/DDBJ whole genome shotgun (WGS) entry which is preliminary data.</text>
</comment>
<name>A0AAV5FC97_ELECO</name>